<dbReference type="GO" id="GO:0016020">
    <property type="term" value="C:membrane"/>
    <property type="evidence" value="ECO:0007669"/>
    <property type="project" value="UniProtKB-SubCell"/>
</dbReference>
<evidence type="ECO:0000313" key="11">
    <source>
        <dbReference type="Proteomes" id="UP001231189"/>
    </source>
</evidence>
<feature type="transmembrane region" description="Helical" evidence="7">
    <location>
        <begin position="474"/>
        <end position="495"/>
    </location>
</feature>
<dbReference type="PANTHER" id="PTHR48477:SF1">
    <property type="entry name" value="PHOSPHATE TRANSPORTER PHO1"/>
    <property type="match status" value="1"/>
</dbReference>
<feature type="transmembrane region" description="Helical" evidence="7">
    <location>
        <begin position="653"/>
        <end position="671"/>
    </location>
</feature>
<dbReference type="AlphaFoldDB" id="A0AAD8RXR7"/>
<dbReference type="PANTHER" id="PTHR48477">
    <property type="entry name" value="PHOSPHATE TRANSPORTER PHO1"/>
    <property type="match status" value="1"/>
</dbReference>
<dbReference type="GO" id="GO:0016036">
    <property type="term" value="P:cellular response to phosphate starvation"/>
    <property type="evidence" value="ECO:0007669"/>
    <property type="project" value="InterPro"/>
</dbReference>
<dbReference type="EMBL" id="JAUUTY010000005">
    <property type="protein sequence ID" value="KAK1632872.1"/>
    <property type="molecule type" value="Genomic_DNA"/>
</dbReference>
<dbReference type="InterPro" id="IPR004342">
    <property type="entry name" value="EXS_C"/>
</dbReference>
<evidence type="ECO:0000256" key="1">
    <source>
        <dbReference type="ARBA" id="ARBA00004141"/>
    </source>
</evidence>
<feature type="transmembrane region" description="Helical" evidence="7">
    <location>
        <begin position="426"/>
        <end position="449"/>
    </location>
</feature>
<dbReference type="Pfam" id="PF03105">
    <property type="entry name" value="SPX"/>
    <property type="match status" value="1"/>
</dbReference>
<name>A0AAD8RXR7_LOLMU</name>
<dbReference type="PROSITE" id="PS51382">
    <property type="entry name" value="SPX"/>
    <property type="match status" value="1"/>
</dbReference>
<keyword evidence="5 7" id="KW-0472">Membrane</keyword>
<feature type="transmembrane region" description="Helical" evidence="7">
    <location>
        <begin position="386"/>
        <end position="406"/>
    </location>
</feature>
<keyword evidence="11" id="KW-1185">Reference proteome</keyword>
<evidence type="ECO:0000256" key="2">
    <source>
        <dbReference type="ARBA" id="ARBA00009665"/>
    </source>
</evidence>
<protein>
    <recommendedName>
        <fullName evidence="12">Phosphate transporter PHO1</fullName>
    </recommendedName>
</protein>
<dbReference type="InterPro" id="IPR052486">
    <property type="entry name" value="PHO1"/>
</dbReference>
<evidence type="ECO:0000259" key="8">
    <source>
        <dbReference type="PROSITE" id="PS51380"/>
    </source>
</evidence>
<feature type="transmembrane region" description="Helical" evidence="7">
    <location>
        <begin position="507"/>
        <end position="526"/>
    </location>
</feature>
<dbReference type="Proteomes" id="UP001231189">
    <property type="component" value="Unassembled WGS sequence"/>
</dbReference>
<comment type="similarity">
    <text evidence="2">Belongs to the SYG1 (TC 2.A.94) family.</text>
</comment>
<comment type="caution">
    <text evidence="10">The sequence shown here is derived from an EMBL/GenBank/DDBJ whole genome shotgun (WGS) entry which is preliminary data.</text>
</comment>
<feature type="region of interest" description="Disordered" evidence="6">
    <location>
        <begin position="69"/>
        <end position="91"/>
    </location>
</feature>
<accession>A0AAD8RXR7</accession>
<reference evidence="10" key="1">
    <citation type="submission" date="2023-07" db="EMBL/GenBank/DDBJ databases">
        <title>A chromosome-level genome assembly of Lolium multiflorum.</title>
        <authorList>
            <person name="Chen Y."/>
            <person name="Copetti D."/>
            <person name="Kolliker R."/>
            <person name="Studer B."/>
        </authorList>
    </citation>
    <scope>NUCLEOTIDE SEQUENCE</scope>
    <source>
        <strain evidence="10">02402/16</strain>
        <tissue evidence="10">Leaf</tissue>
    </source>
</reference>
<dbReference type="InterPro" id="IPR004331">
    <property type="entry name" value="SPX_dom"/>
</dbReference>
<comment type="subcellular location">
    <subcellularLocation>
        <location evidence="1">Membrane</location>
        <topology evidence="1">Multi-pass membrane protein</topology>
    </subcellularLocation>
</comment>
<keyword evidence="4 7" id="KW-1133">Transmembrane helix</keyword>
<evidence type="ECO:0000259" key="9">
    <source>
        <dbReference type="PROSITE" id="PS51382"/>
    </source>
</evidence>
<keyword evidence="3 7" id="KW-0812">Transmembrane</keyword>
<proteinExistence type="inferred from homology"/>
<sequence length="780" mass="88126">MKFSREYEASIIPEWKAAFVDYKCLKKLVKKIKVARRDEDASSDADALVAGASGFSVLHPVRGLAARFASKMQASPEDEESSDSSGELVRPDEREFLERADEELEKVNRFYATKEAELLARGDALIHQLRILADVKRILADHAASRRGRARGLLSRTHFMPATAPRPPAISGSGRFLLSASGLASPQSMSDGSVELHQAQMTEGATMADEVMAALEGNGVSFVGKKGGSRGRGAGPLQMPASVRIDIPATNPGRTALKVWEELVNVLRKDVADPFVHRKKIQHAEKNIRDAFMALHRGLELLKKFSFLNVKAFTKILKKFLKVSEQQRATDLFSEKVKGSSFSTSDKVLQLADEVESLFMKHFAGNDRMVAMKYLKPQQPKSTHMITFLVGLFTGTFVSLFIIYAISAHVSGIFSSAGNTAYMGVVYHIFSMFALVSLHCFLYGCNLFMWKNTRINKNFIFDFAPNTALTHRDAFLMSASIMCTVLAALVINLFLRNVGASYAKAVPGALIVLSMGVLVCPFNVFYRSTRYYFMRVLRNIVFSPFYKVLMADFFMADQLTSQIPLLRHMEFTACYFMAGSFTANPYETCTNSQEYKHLAYVISFLPYYWRAMQCLRRYLEEHDTNQLANAAKYVSAMVAAVVRFKYSATPTSFWASMVIISSSGATLYQLYWDFVKDWGFFARKSKNRWLRDELILKNKSVYYVSMVLNLVLRLGWTVSVMEISVSINQTRLLYFSLASLEIIRRGHWNFYRLENEHLNNVGKFRAVKSVPLPFREFETD</sequence>
<feature type="domain" description="SPX" evidence="9">
    <location>
        <begin position="1"/>
        <end position="334"/>
    </location>
</feature>
<evidence type="ECO:0000256" key="3">
    <source>
        <dbReference type="ARBA" id="ARBA00022692"/>
    </source>
</evidence>
<evidence type="ECO:0000256" key="5">
    <source>
        <dbReference type="ARBA" id="ARBA00023136"/>
    </source>
</evidence>
<gene>
    <name evidence="10" type="ORF">QYE76_007187</name>
</gene>
<evidence type="ECO:0000313" key="10">
    <source>
        <dbReference type="EMBL" id="KAK1632872.1"/>
    </source>
</evidence>
<evidence type="ECO:0000256" key="7">
    <source>
        <dbReference type="SAM" id="Phobius"/>
    </source>
</evidence>
<evidence type="ECO:0000256" key="6">
    <source>
        <dbReference type="SAM" id="MobiDB-lite"/>
    </source>
</evidence>
<feature type="domain" description="EXS" evidence="8">
    <location>
        <begin position="590"/>
        <end position="780"/>
    </location>
</feature>
<dbReference type="Pfam" id="PF03124">
    <property type="entry name" value="EXS"/>
    <property type="match status" value="1"/>
</dbReference>
<dbReference type="PROSITE" id="PS51380">
    <property type="entry name" value="EXS"/>
    <property type="match status" value="1"/>
</dbReference>
<organism evidence="10 11">
    <name type="scientific">Lolium multiflorum</name>
    <name type="common">Italian ryegrass</name>
    <name type="synonym">Lolium perenne subsp. multiflorum</name>
    <dbReference type="NCBI Taxonomy" id="4521"/>
    <lineage>
        <taxon>Eukaryota</taxon>
        <taxon>Viridiplantae</taxon>
        <taxon>Streptophyta</taxon>
        <taxon>Embryophyta</taxon>
        <taxon>Tracheophyta</taxon>
        <taxon>Spermatophyta</taxon>
        <taxon>Magnoliopsida</taxon>
        <taxon>Liliopsida</taxon>
        <taxon>Poales</taxon>
        <taxon>Poaceae</taxon>
        <taxon>BOP clade</taxon>
        <taxon>Pooideae</taxon>
        <taxon>Poodae</taxon>
        <taxon>Poeae</taxon>
        <taxon>Poeae Chloroplast Group 2 (Poeae type)</taxon>
        <taxon>Loliodinae</taxon>
        <taxon>Loliinae</taxon>
        <taxon>Lolium</taxon>
    </lineage>
</organism>
<evidence type="ECO:0008006" key="12">
    <source>
        <dbReference type="Google" id="ProtNLM"/>
    </source>
</evidence>
<evidence type="ECO:0000256" key="4">
    <source>
        <dbReference type="ARBA" id="ARBA00022989"/>
    </source>
</evidence>